<keyword evidence="1" id="KW-0812">Transmembrane</keyword>
<feature type="transmembrane region" description="Helical" evidence="1">
    <location>
        <begin position="35"/>
        <end position="57"/>
    </location>
</feature>
<dbReference type="RefSeq" id="WP_369272510.1">
    <property type="nucleotide sequence ID" value="NZ_CP163432.1"/>
</dbReference>
<evidence type="ECO:0000313" key="3">
    <source>
        <dbReference type="EMBL" id="XDQ12334.1"/>
    </source>
</evidence>
<feature type="domain" description="DUF7144" evidence="2">
    <location>
        <begin position="35"/>
        <end position="142"/>
    </location>
</feature>
<reference evidence="3" key="1">
    <citation type="submission" date="2024-07" db="EMBL/GenBank/DDBJ databases">
        <authorList>
            <person name="Yu S.T."/>
        </authorList>
    </citation>
    <scope>NUCLEOTIDE SEQUENCE</scope>
    <source>
        <strain evidence="3">R11</strain>
    </source>
</reference>
<dbReference type="EMBL" id="CP163432">
    <property type="protein sequence ID" value="XDQ12334.1"/>
    <property type="molecule type" value="Genomic_DNA"/>
</dbReference>
<feature type="transmembrane region" description="Helical" evidence="1">
    <location>
        <begin position="103"/>
        <end position="120"/>
    </location>
</feature>
<protein>
    <recommendedName>
        <fullName evidence="2">DUF7144 domain-containing protein</fullName>
    </recommendedName>
</protein>
<gene>
    <name evidence="3" type="ORF">AB5J55_23210</name>
</gene>
<organism evidence="3">
    <name type="scientific">Streptomyces sp. R11</name>
    <dbReference type="NCBI Taxonomy" id="3238625"/>
    <lineage>
        <taxon>Bacteria</taxon>
        <taxon>Bacillati</taxon>
        <taxon>Actinomycetota</taxon>
        <taxon>Actinomycetes</taxon>
        <taxon>Kitasatosporales</taxon>
        <taxon>Streptomycetaceae</taxon>
        <taxon>Streptomyces</taxon>
    </lineage>
</organism>
<keyword evidence="1" id="KW-0472">Membrane</keyword>
<evidence type="ECO:0000256" key="1">
    <source>
        <dbReference type="SAM" id="Phobius"/>
    </source>
</evidence>
<accession>A0AB39N523</accession>
<dbReference type="Pfam" id="PF23636">
    <property type="entry name" value="DUF7144"/>
    <property type="match status" value="1"/>
</dbReference>
<feature type="transmembrane region" description="Helical" evidence="1">
    <location>
        <begin position="126"/>
        <end position="146"/>
    </location>
</feature>
<sequence length="147" mass="15448">MTAPIRKVAAMAETPGGVRQGTDPRNSEWETGPSLFAGLALELSGTLSIALGAAGIANDTIFSAPGYVYRFDVTAWGWIHLVIGLALVAAGLGVLVGKSWGRGAGIALGAVSLITQFMFIPYYPLWSISVMMLDLLAIFALSRFSVT</sequence>
<proteinExistence type="predicted"/>
<keyword evidence="1" id="KW-1133">Transmembrane helix</keyword>
<dbReference type="AlphaFoldDB" id="A0AB39N523"/>
<feature type="transmembrane region" description="Helical" evidence="1">
    <location>
        <begin position="77"/>
        <end position="96"/>
    </location>
</feature>
<name>A0AB39N523_9ACTN</name>
<dbReference type="InterPro" id="IPR055568">
    <property type="entry name" value="DUF7144"/>
</dbReference>
<evidence type="ECO:0000259" key="2">
    <source>
        <dbReference type="Pfam" id="PF23636"/>
    </source>
</evidence>